<reference evidence="12 13" key="1">
    <citation type="submission" date="2019-09" db="EMBL/GenBank/DDBJ databases">
        <title>Genome sequence of Roseospira marina, one of the more divergent members of the non-sulfur purple photosynthetic bacterial family, the Rhodospirillaceae.</title>
        <authorList>
            <person name="Meyer T."/>
            <person name="Kyndt J."/>
        </authorList>
    </citation>
    <scope>NUCLEOTIDE SEQUENCE [LARGE SCALE GENOMIC DNA]</scope>
    <source>
        <strain evidence="12 13">DSM 15113</strain>
    </source>
</reference>
<dbReference type="InterPro" id="IPR001538">
    <property type="entry name" value="Man6P_isomerase-2_C"/>
</dbReference>
<gene>
    <name evidence="12" type="ORF">F1188_17450</name>
</gene>
<organism evidence="12 13">
    <name type="scientific">Roseospira marina</name>
    <dbReference type="NCBI Taxonomy" id="140057"/>
    <lineage>
        <taxon>Bacteria</taxon>
        <taxon>Pseudomonadati</taxon>
        <taxon>Pseudomonadota</taxon>
        <taxon>Alphaproteobacteria</taxon>
        <taxon>Rhodospirillales</taxon>
        <taxon>Rhodospirillaceae</taxon>
        <taxon>Roseospira</taxon>
    </lineage>
</organism>
<dbReference type="InterPro" id="IPR011051">
    <property type="entry name" value="RmlC_Cupin_sf"/>
</dbReference>
<keyword evidence="13" id="KW-1185">Reference proteome</keyword>
<dbReference type="SUPFAM" id="SSF53448">
    <property type="entry name" value="Nucleotide-diphospho-sugar transferases"/>
    <property type="match status" value="1"/>
</dbReference>
<accession>A0A5M6I8B6</accession>
<dbReference type="Pfam" id="PF00483">
    <property type="entry name" value="NTP_transferase"/>
    <property type="match status" value="1"/>
</dbReference>
<evidence type="ECO:0000256" key="2">
    <source>
        <dbReference type="ARBA" id="ARBA00012387"/>
    </source>
</evidence>
<evidence type="ECO:0000256" key="1">
    <source>
        <dbReference type="ARBA" id="ARBA00006115"/>
    </source>
</evidence>
<dbReference type="PANTHER" id="PTHR46390">
    <property type="entry name" value="MANNOSE-1-PHOSPHATE GUANYLYLTRANSFERASE"/>
    <property type="match status" value="1"/>
</dbReference>
<dbReference type="Gene3D" id="3.90.550.10">
    <property type="entry name" value="Spore Coat Polysaccharide Biosynthesis Protein SpsA, Chain A"/>
    <property type="match status" value="1"/>
</dbReference>
<dbReference type="CDD" id="cd02213">
    <property type="entry name" value="cupin_PMI_typeII_C"/>
    <property type="match status" value="1"/>
</dbReference>
<keyword evidence="5" id="KW-0547">Nucleotide-binding</keyword>
<dbReference type="EMBL" id="VWPJ01000022">
    <property type="protein sequence ID" value="KAA5604167.1"/>
    <property type="molecule type" value="Genomic_DNA"/>
</dbReference>
<dbReference type="CDD" id="cd02509">
    <property type="entry name" value="GDP-M1P_Guanylyltransferase"/>
    <property type="match status" value="1"/>
</dbReference>
<keyword evidence="4 12" id="KW-0548">Nucleotidyltransferase</keyword>
<evidence type="ECO:0000256" key="3">
    <source>
        <dbReference type="ARBA" id="ARBA00022679"/>
    </source>
</evidence>
<dbReference type="NCBIfam" id="TIGR01479">
    <property type="entry name" value="GMP_PMI"/>
    <property type="match status" value="1"/>
</dbReference>
<dbReference type="GO" id="GO:0004475">
    <property type="term" value="F:mannose-1-phosphate guanylyltransferase (GTP) activity"/>
    <property type="evidence" value="ECO:0007669"/>
    <property type="project" value="UniProtKB-EC"/>
</dbReference>
<dbReference type="GO" id="GO:0005525">
    <property type="term" value="F:GTP binding"/>
    <property type="evidence" value="ECO:0007669"/>
    <property type="project" value="UniProtKB-KW"/>
</dbReference>
<dbReference type="EC" id="2.7.7.13" evidence="2"/>
<protein>
    <recommendedName>
        <fullName evidence="2">mannose-1-phosphate guanylyltransferase</fullName>
        <ecNumber evidence="2">2.7.7.13</ecNumber>
    </recommendedName>
</protein>
<comment type="caution">
    <text evidence="12">The sequence shown here is derived from an EMBL/GenBank/DDBJ whole genome shotgun (WGS) entry which is preliminary data.</text>
</comment>
<comment type="similarity">
    <text evidence="1 8">Belongs to the mannose-6-phosphate isomerase type 2 family.</text>
</comment>
<dbReference type="InterPro" id="IPR054566">
    <property type="entry name" value="ManC/GMP-like_b-helix"/>
</dbReference>
<evidence type="ECO:0000256" key="8">
    <source>
        <dbReference type="RuleBase" id="RU004190"/>
    </source>
</evidence>
<dbReference type="AlphaFoldDB" id="A0A5M6I8B6"/>
<evidence type="ECO:0000259" key="10">
    <source>
        <dbReference type="Pfam" id="PF01050"/>
    </source>
</evidence>
<evidence type="ECO:0000256" key="5">
    <source>
        <dbReference type="ARBA" id="ARBA00022741"/>
    </source>
</evidence>
<dbReference type="Pfam" id="PF22640">
    <property type="entry name" value="ManC_GMP_beta-helix"/>
    <property type="match status" value="1"/>
</dbReference>
<dbReference type="GO" id="GO:0009298">
    <property type="term" value="P:GDP-mannose biosynthetic process"/>
    <property type="evidence" value="ECO:0007669"/>
    <property type="project" value="TreeGrafter"/>
</dbReference>
<dbReference type="InterPro" id="IPR029044">
    <property type="entry name" value="Nucleotide-diphossugar_trans"/>
</dbReference>
<feature type="domain" description="Mannose-6-phosphate isomerase type II C-terminal" evidence="10">
    <location>
        <begin position="366"/>
        <end position="480"/>
    </location>
</feature>
<evidence type="ECO:0000313" key="13">
    <source>
        <dbReference type="Proteomes" id="UP000324065"/>
    </source>
</evidence>
<dbReference type="InterPro" id="IPR051161">
    <property type="entry name" value="Mannose-6P_isomerase_type2"/>
</dbReference>
<dbReference type="Pfam" id="PF01050">
    <property type="entry name" value="MannoseP_isomer"/>
    <property type="match status" value="1"/>
</dbReference>
<dbReference type="GO" id="GO:0016853">
    <property type="term" value="F:isomerase activity"/>
    <property type="evidence" value="ECO:0007669"/>
    <property type="project" value="UniProtKB-KW"/>
</dbReference>
<dbReference type="GO" id="GO:0000271">
    <property type="term" value="P:polysaccharide biosynthetic process"/>
    <property type="evidence" value="ECO:0007669"/>
    <property type="project" value="InterPro"/>
</dbReference>
<evidence type="ECO:0000256" key="7">
    <source>
        <dbReference type="ARBA" id="ARBA00047343"/>
    </source>
</evidence>
<dbReference type="OrthoDB" id="9806359at2"/>
<dbReference type="InterPro" id="IPR005835">
    <property type="entry name" value="NTP_transferase_dom"/>
</dbReference>
<evidence type="ECO:0000259" key="9">
    <source>
        <dbReference type="Pfam" id="PF00483"/>
    </source>
</evidence>
<dbReference type="PANTHER" id="PTHR46390:SF1">
    <property type="entry name" value="MANNOSE-1-PHOSPHATE GUANYLYLTRANSFERASE"/>
    <property type="match status" value="1"/>
</dbReference>
<dbReference type="RefSeq" id="WP_150063730.1">
    <property type="nucleotide sequence ID" value="NZ_JACHII010000022.1"/>
</dbReference>
<keyword evidence="3 12" id="KW-0808">Transferase</keyword>
<dbReference type="InterPro" id="IPR014710">
    <property type="entry name" value="RmlC-like_jellyroll"/>
</dbReference>
<sequence>MSTTQAVGDITPVILSGGSGTRLWPLSRAGYPKQFLPFAGPLTLFQDTVERVHGGRYRAPLVICNDEHRFIVAEQLRARGRSAAGILLEPFGRNTAPAVAVAALCRLEACEAAGEADADPLILVMPSDHLIRDVPAFHAAVEAAAPAAAAGRLVTFGIQPDAPETGYGYIQAAGPLDGYPGVEALGRFVEKPDRATAEGYVADGSYRWNSGIFLFPARTYLAELEATHPEMVAACRAALAASREDLTFRRLDAAAFEACPSDSVDYAVMERTRNGAVVPVSMGWNDLGAWSSLWEVGTRDDHGNVVKGDVVLEDTQDTFVWSDHGLVSVVGLDSVVVVTTDDAVLVAHRDRAQDVKAVVERLKAEGRSEHSLHTTVHRPWGTYRGIDHGERFQVKRIVVQPGERLSLQMHHHRAEHWIVVSGTARVTRDTEEFLLSENQSTYISAGQTHRLENPGKIPLHLIEVQSGGYLGEDDIVRFEDGYGRGGR</sequence>
<proteinExistence type="inferred from homology"/>
<dbReference type="InterPro" id="IPR006375">
    <property type="entry name" value="Man1P_GuaTrfase/Man6P_Isoase"/>
</dbReference>
<evidence type="ECO:0000256" key="4">
    <source>
        <dbReference type="ARBA" id="ARBA00022695"/>
    </source>
</evidence>
<feature type="domain" description="MannoseP isomerase/GMP-like beta-helix" evidence="11">
    <location>
        <begin position="308"/>
        <end position="362"/>
    </location>
</feature>
<dbReference type="SUPFAM" id="SSF51182">
    <property type="entry name" value="RmlC-like cupins"/>
    <property type="match status" value="1"/>
</dbReference>
<keyword evidence="6" id="KW-0342">GTP-binding</keyword>
<evidence type="ECO:0000259" key="11">
    <source>
        <dbReference type="Pfam" id="PF22640"/>
    </source>
</evidence>
<dbReference type="Gene3D" id="2.60.120.10">
    <property type="entry name" value="Jelly Rolls"/>
    <property type="match status" value="1"/>
</dbReference>
<feature type="domain" description="Nucleotidyl transferase" evidence="9">
    <location>
        <begin position="12"/>
        <end position="298"/>
    </location>
</feature>
<evidence type="ECO:0000313" key="12">
    <source>
        <dbReference type="EMBL" id="KAA5604167.1"/>
    </source>
</evidence>
<name>A0A5M6I8B6_9PROT</name>
<dbReference type="InterPro" id="IPR049577">
    <property type="entry name" value="GMPP_N"/>
</dbReference>
<dbReference type="FunFam" id="3.90.550.10:FF:000046">
    <property type="entry name" value="Mannose-1-phosphate guanylyltransferase (GDP)"/>
    <property type="match status" value="1"/>
</dbReference>
<evidence type="ECO:0000256" key="6">
    <source>
        <dbReference type="ARBA" id="ARBA00023134"/>
    </source>
</evidence>
<keyword evidence="12" id="KW-0413">Isomerase</keyword>
<comment type="catalytic activity">
    <reaction evidence="7">
        <text>alpha-D-mannose 1-phosphate + GTP + H(+) = GDP-alpha-D-mannose + diphosphate</text>
        <dbReference type="Rhea" id="RHEA:15229"/>
        <dbReference type="ChEBI" id="CHEBI:15378"/>
        <dbReference type="ChEBI" id="CHEBI:33019"/>
        <dbReference type="ChEBI" id="CHEBI:37565"/>
        <dbReference type="ChEBI" id="CHEBI:57527"/>
        <dbReference type="ChEBI" id="CHEBI:58409"/>
        <dbReference type="EC" id="2.7.7.13"/>
    </reaction>
</comment>
<dbReference type="FunFam" id="2.60.120.10:FF:000032">
    <property type="entry name" value="Mannose-1-phosphate guanylyltransferase/mannose-6-phosphate isomerase"/>
    <property type="match status" value="1"/>
</dbReference>
<dbReference type="Proteomes" id="UP000324065">
    <property type="component" value="Unassembled WGS sequence"/>
</dbReference>